<dbReference type="EMBL" id="KL198016">
    <property type="protein sequence ID" value="KDQ21290.1"/>
    <property type="molecule type" value="Genomic_DNA"/>
</dbReference>
<name>A0A067N2V9_BOTB1</name>
<feature type="signal peptide" evidence="2">
    <location>
        <begin position="1"/>
        <end position="23"/>
    </location>
</feature>
<evidence type="ECO:0000256" key="1">
    <source>
        <dbReference type="SAM" id="Phobius"/>
    </source>
</evidence>
<gene>
    <name evidence="3" type="ORF">BOTBODRAFT_49950</name>
</gene>
<reference evidence="4" key="1">
    <citation type="journal article" date="2014" name="Proc. Natl. Acad. Sci. U.S.A.">
        <title>Extensive sampling of basidiomycete genomes demonstrates inadequacy of the white-rot/brown-rot paradigm for wood decay fungi.</title>
        <authorList>
            <person name="Riley R."/>
            <person name="Salamov A.A."/>
            <person name="Brown D.W."/>
            <person name="Nagy L.G."/>
            <person name="Floudas D."/>
            <person name="Held B.W."/>
            <person name="Levasseur A."/>
            <person name="Lombard V."/>
            <person name="Morin E."/>
            <person name="Otillar R."/>
            <person name="Lindquist E.A."/>
            <person name="Sun H."/>
            <person name="LaButti K.M."/>
            <person name="Schmutz J."/>
            <person name="Jabbour D."/>
            <person name="Luo H."/>
            <person name="Baker S.E."/>
            <person name="Pisabarro A.G."/>
            <person name="Walton J.D."/>
            <person name="Blanchette R.A."/>
            <person name="Henrissat B."/>
            <person name="Martin F."/>
            <person name="Cullen D."/>
            <person name="Hibbett D.S."/>
            <person name="Grigoriev I.V."/>
        </authorList>
    </citation>
    <scope>NUCLEOTIDE SEQUENCE [LARGE SCALE GENOMIC DNA]</scope>
    <source>
        <strain evidence="4">FD-172 SS1</strain>
    </source>
</reference>
<dbReference type="STRING" id="930990.A0A067N2V9"/>
<evidence type="ECO:0000313" key="3">
    <source>
        <dbReference type="EMBL" id="KDQ21290.1"/>
    </source>
</evidence>
<sequence length="168" mass="17364">MSFMQRVFLSAFVLVLAVLQVRAVVQPEPRATPTPRQIDARGNPWEDLTSDVASLAHHATSFVGSVVSDATAWKDITTTVTNVGTGIATVVTKKDGPAITLAPSGSPGERTTFYGSEFTVQTFAAAATPTSTSTHNAAASSRSFASMPLLAVMLTAVTGALLGALVAI</sequence>
<evidence type="ECO:0000256" key="2">
    <source>
        <dbReference type="SAM" id="SignalP"/>
    </source>
</evidence>
<feature type="chain" id="PRO_5001646171" evidence="2">
    <location>
        <begin position="24"/>
        <end position="168"/>
    </location>
</feature>
<keyword evidence="1" id="KW-0472">Membrane</keyword>
<feature type="transmembrane region" description="Helical" evidence="1">
    <location>
        <begin position="144"/>
        <end position="167"/>
    </location>
</feature>
<dbReference type="AlphaFoldDB" id="A0A067N2V9"/>
<keyword evidence="4" id="KW-1185">Reference proteome</keyword>
<dbReference type="InParanoid" id="A0A067N2V9"/>
<keyword evidence="1" id="KW-1133">Transmembrane helix</keyword>
<accession>A0A067N2V9</accession>
<keyword evidence="1" id="KW-0812">Transmembrane</keyword>
<dbReference type="HOGENOM" id="CLU_1586203_0_0_1"/>
<proteinExistence type="predicted"/>
<protein>
    <submittedName>
        <fullName evidence="3">Uncharacterized protein</fullName>
    </submittedName>
</protein>
<keyword evidence="2" id="KW-0732">Signal</keyword>
<organism evidence="3 4">
    <name type="scientific">Botryobasidium botryosum (strain FD-172 SS1)</name>
    <dbReference type="NCBI Taxonomy" id="930990"/>
    <lineage>
        <taxon>Eukaryota</taxon>
        <taxon>Fungi</taxon>
        <taxon>Dikarya</taxon>
        <taxon>Basidiomycota</taxon>
        <taxon>Agaricomycotina</taxon>
        <taxon>Agaricomycetes</taxon>
        <taxon>Cantharellales</taxon>
        <taxon>Botryobasidiaceae</taxon>
        <taxon>Botryobasidium</taxon>
    </lineage>
</organism>
<dbReference type="Proteomes" id="UP000027195">
    <property type="component" value="Unassembled WGS sequence"/>
</dbReference>
<evidence type="ECO:0000313" key="4">
    <source>
        <dbReference type="Proteomes" id="UP000027195"/>
    </source>
</evidence>